<dbReference type="Pfam" id="PF13692">
    <property type="entry name" value="Glyco_trans_1_4"/>
    <property type="match status" value="1"/>
</dbReference>
<dbReference type="Pfam" id="PF13439">
    <property type="entry name" value="Glyco_transf_4"/>
    <property type="match status" value="1"/>
</dbReference>
<protein>
    <submittedName>
        <fullName evidence="4">Glycosyltransferase involved in cell wall biosynthesis</fullName>
    </submittedName>
</protein>
<dbReference type="PANTHER" id="PTHR12526">
    <property type="entry name" value="GLYCOSYLTRANSFERASE"/>
    <property type="match status" value="1"/>
</dbReference>
<evidence type="ECO:0000259" key="3">
    <source>
        <dbReference type="Pfam" id="PF13439"/>
    </source>
</evidence>
<reference evidence="4 5" key="1">
    <citation type="submission" date="2019-03" db="EMBL/GenBank/DDBJ databases">
        <title>Genomic Encyclopedia of Type Strains, Phase IV (KMG-IV): sequencing the most valuable type-strain genomes for metagenomic binning, comparative biology and taxonomic classification.</title>
        <authorList>
            <person name="Goeker M."/>
        </authorList>
    </citation>
    <scope>NUCLEOTIDE SEQUENCE [LARGE SCALE GENOMIC DNA]</scope>
    <source>
        <strain evidence="4 5">DSM 100309</strain>
    </source>
</reference>
<dbReference type="Gene3D" id="3.40.50.2000">
    <property type="entry name" value="Glycogen Phosphorylase B"/>
    <property type="match status" value="2"/>
</dbReference>
<dbReference type="RefSeq" id="WP_124947225.1">
    <property type="nucleotide sequence ID" value="NZ_BHVT01000069.1"/>
</dbReference>
<dbReference type="SUPFAM" id="SSF53756">
    <property type="entry name" value="UDP-Glycosyltransferase/glycogen phosphorylase"/>
    <property type="match status" value="1"/>
</dbReference>
<keyword evidence="5" id="KW-1185">Reference proteome</keyword>
<evidence type="ECO:0000313" key="4">
    <source>
        <dbReference type="EMBL" id="TCV83439.1"/>
    </source>
</evidence>
<accession>A0A4V2W199</accession>
<gene>
    <name evidence="4" type="ORF">EDC63_11564</name>
</gene>
<dbReference type="EMBL" id="SMCO01000015">
    <property type="protein sequence ID" value="TCV83439.1"/>
    <property type="molecule type" value="Genomic_DNA"/>
</dbReference>
<dbReference type="InterPro" id="IPR028098">
    <property type="entry name" value="Glyco_trans_4-like_N"/>
</dbReference>
<dbReference type="PANTHER" id="PTHR12526:SF510">
    <property type="entry name" value="D-INOSITOL 3-PHOSPHATE GLYCOSYLTRANSFERASE"/>
    <property type="match status" value="1"/>
</dbReference>
<feature type="domain" description="Glycosyltransferase subfamily 4-like N-terminal" evidence="3">
    <location>
        <begin position="13"/>
        <end position="171"/>
    </location>
</feature>
<keyword evidence="1" id="KW-0328">Glycosyltransferase</keyword>
<evidence type="ECO:0000256" key="1">
    <source>
        <dbReference type="ARBA" id="ARBA00022676"/>
    </source>
</evidence>
<comment type="caution">
    <text evidence="4">The sequence shown here is derived from an EMBL/GenBank/DDBJ whole genome shotgun (WGS) entry which is preliminary data.</text>
</comment>
<evidence type="ECO:0000256" key="2">
    <source>
        <dbReference type="ARBA" id="ARBA00022679"/>
    </source>
</evidence>
<dbReference type="CDD" id="cd03801">
    <property type="entry name" value="GT4_PimA-like"/>
    <property type="match status" value="1"/>
</dbReference>
<organism evidence="4 5">
    <name type="scientific">Sulfurirhabdus autotrophica</name>
    <dbReference type="NCBI Taxonomy" id="1706046"/>
    <lineage>
        <taxon>Bacteria</taxon>
        <taxon>Pseudomonadati</taxon>
        <taxon>Pseudomonadota</taxon>
        <taxon>Betaproteobacteria</taxon>
        <taxon>Nitrosomonadales</taxon>
        <taxon>Sulfuricellaceae</taxon>
        <taxon>Sulfurirhabdus</taxon>
    </lineage>
</organism>
<proteinExistence type="predicted"/>
<evidence type="ECO:0000313" key="5">
    <source>
        <dbReference type="Proteomes" id="UP000295367"/>
    </source>
</evidence>
<dbReference type="AlphaFoldDB" id="A0A4V2W199"/>
<dbReference type="GO" id="GO:0016757">
    <property type="term" value="F:glycosyltransferase activity"/>
    <property type="evidence" value="ECO:0007669"/>
    <property type="project" value="UniProtKB-KW"/>
</dbReference>
<dbReference type="OrthoDB" id="433681at2"/>
<keyword evidence="2 4" id="KW-0808">Transferase</keyword>
<sequence length="379" mass="42678">MKITLISFHFSEYTFLLAKALSVRHEVQLILNQKNAERELGDRLNPVEGQQFEIIVLPDYGLKNPLMLFNIFNIVSRIKRFSPDVVHCQEAITDYLMAALLLLRKYPLVLTIHDHIPHSGIDSQARKRIIFYQQRLRHMPDVVIVHGDRIKNESEKLLPWLQDRIVAIPHGPLGEAPEMHDEQWESGNLLFFGRIEQYKGLRYFIDAVKVLNSENVAVKGVIAGTGRDLENYRDEIESDSQFELIDRYIDDQEIPGIFNKANVVVLPYTDATQSGVVALALRFGRPIVASEVGSIGEVVREGFNGLLVPPKDVPALADAIKKLVNNSQVTTLMAQNARVLASTELSWETIAEKTEKAYQIAIANKLGDAALLQSATGKY</sequence>
<dbReference type="Proteomes" id="UP000295367">
    <property type="component" value="Unassembled WGS sequence"/>
</dbReference>
<name>A0A4V2W199_9PROT</name>